<dbReference type="OrthoDB" id="5983151at2759"/>
<keyword evidence="9" id="KW-1185">Reference proteome</keyword>
<feature type="DNA-binding region" description="HMG box" evidence="2">
    <location>
        <begin position="45"/>
        <end position="113"/>
    </location>
</feature>
<evidence type="ECO:0000256" key="2">
    <source>
        <dbReference type="PROSITE-ProRule" id="PRU00267"/>
    </source>
</evidence>
<dbReference type="Gene3D" id="1.10.30.10">
    <property type="entry name" value="High mobility group box domain"/>
    <property type="match status" value="3"/>
</dbReference>
<dbReference type="Pfam" id="PF02037">
    <property type="entry name" value="SAP"/>
    <property type="match status" value="1"/>
</dbReference>
<feature type="domain" description="HMG box" evidence="5">
    <location>
        <begin position="113"/>
        <end position="182"/>
    </location>
</feature>
<organism evidence="8 9">
    <name type="scientific">Stylophora pistillata</name>
    <name type="common">Smooth cauliflower coral</name>
    <dbReference type="NCBI Taxonomy" id="50429"/>
    <lineage>
        <taxon>Eukaryota</taxon>
        <taxon>Metazoa</taxon>
        <taxon>Cnidaria</taxon>
        <taxon>Anthozoa</taxon>
        <taxon>Hexacorallia</taxon>
        <taxon>Scleractinia</taxon>
        <taxon>Astrocoeniina</taxon>
        <taxon>Pocilloporidae</taxon>
        <taxon>Stylophora</taxon>
    </lineage>
</organism>
<keyword evidence="1 2" id="KW-0238">DNA-binding</keyword>
<dbReference type="SUPFAM" id="SSF47095">
    <property type="entry name" value="HMG-box"/>
    <property type="match status" value="3"/>
</dbReference>
<evidence type="ECO:0000259" key="5">
    <source>
        <dbReference type="PROSITE" id="PS50118"/>
    </source>
</evidence>
<protein>
    <submittedName>
        <fullName evidence="8">Transcription factor A, mitochondrial</fullName>
    </submittedName>
</protein>
<evidence type="ECO:0000313" key="8">
    <source>
        <dbReference type="EMBL" id="PFX24264.1"/>
    </source>
</evidence>
<dbReference type="Proteomes" id="UP000225706">
    <property type="component" value="Unassembled WGS sequence"/>
</dbReference>
<feature type="DNA-binding region" description="HMG box" evidence="2">
    <location>
        <begin position="217"/>
        <end position="271"/>
    </location>
</feature>
<dbReference type="InterPro" id="IPR036910">
    <property type="entry name" value="HMG_box_dom_sf"/>
</dbReference>
<keyword evidence="3" id="KW-0862">Zinc</keyword>
<dbReference type="GO" id="GO:0006357">
    <property type="term" value="P:regulation of transcription by RNA polymerase II"/>
    <property type="evidence" value="ECO:0007669"/>
    <property type="project" value="TreeGrafter"/>
</dbReference>
<feature type="domain" description="HMG box" evidence="5">
    <location>
        <begin position="45"/>
        <end position="113"/>
    </location>
</feature>
<evidence type="ECO:0000256" key="1">
    <source>
        <dbReference type="ARBA" id="ARBA00023125"/>
    </source>
</evidence>
<dbReference type="PANTHER" id="PTHR48112:SF22">
    <property type="entry name" value="MITOCHONDRIAL TRANSCRIPTION FACTOR A, ISOFORM B"/>
    <property type="match status" value="1"/>
</dbReference>
<keyword evidence="3" id="KW-0863">Zinc-finger</keyword>
<dbReference type="CDD" id="cd00084">
    <property type="entry name" value="HMG-box_SF"/>
    <property type="match status" value="1"/>
</dbReference>
<reference evidence="9" key="1">
    <citation type="journal article" date="2017" name="bioRxiv">
        <title>Comparative analysis of the genomes of Stylophora pistillata and Acropora digitifera provides evidence for extensive differences between species of corals.</title>
        <authorList>
            <person name="Voolstra C.R."/>
            <person name="Li Y."/>
            <person name="Liew Y.J."/>
            <person name="Baumgarten S."/>
            <person name="Zoccola D."/>
            <person name="Flot J.-F."/>
            <person name="Tambutte S."/>
            <person name="Allemand D."/>
            <person name="Aranda M."/>
        </authorList>
    </citation>
    <scope>NUCLEOTIDE SEQUENCE [LARGE SCALE GENOMIC DNA]</scope>
</reference>
<dbReference type="InterPro" id="IPR036361">
    <property type="entry name" value="SAP_dom_sf"/>
</dbReference>
<dbReference type="InterPro" id="IPR003034">
    <property type="entry name" value="SAP_dom"/>
</dbReference>
<keyword evidence="4" id="KW-0175">Coiled coil</keyword>
<proteinExistence type="predicted"/>
<dbReference type="PROSITE" id="PS50118">
    <property type="entry name" value="HMG_BOX_2"/>
    <property type="match status" value="3"/>
</dbReference>
<dbReference type="AlphaFoldDB" id="A0A2B4S0P0"/>
<feature type="DNA-binding region" description="HMG box" evidence="2">
    <location>
        <begin position="113"/>
        <end position="182"/>
    </location>
</feature>
<dbReference type="InterPro" id="IPR007527">
    <property type="entry name" value="Znf_SWIM"/>
</dbReference>
<dbReference type="InterPro" id="IPR050342">
    <property type="entry name" value="HMGB"/>
</dbReference>
<dbReference type="PROSITE" id="PS50800">
    <property type="entry name" value="SAP"/>
    <property type="match status" value="1"/>
</dbReference>
<feature type="domain" description="HMG box" evidence="5">
    <location>
        <begin position="217"/>
        <end position="271"/>
    </location>
</feature>
<dbReference type="GO" id="GO:0003677">
    <property type="term" value="F:DNA binding"/>
    <property type="evidence" value="ECO:0007669"/>
    <property type="project" value="UniProtKB-UniRule"/>
</dbReference>
<dbReference type="GO" id="GO:0005634">
    <property type="term" value="C:nucleus"/>
    <property type="evidence" value="ECO:0007669"/>
    <property type="project" value="UniProtKB-UniRule"/>
</dbReference>
<dbReference type="GO" id="GO:0008270">
    <property type="term" value="F:zinc ion binding"/>
    <property type="evidence" value="ECO:0007669"/>
    <property type="project" value="UniProtKB-KW"/>
</dbReference>
<evidence type="ECO:0000313" key="9">
    <source>
        <dbReference type="Proteomes" id="UP000225706"/>
    </source>
</evidence>
<dbReference type="SMART" id="SM00398">
    <property type="entry name" value="HMG"/>
    <property type="match status" value="3"/>
</dbReference>
<feature type="domain" description="SAP" evidence="6">
    <location>
        <begin position="353"/>
        <end position="387"/>
    </location>
</feature>
<evidence type="ECO:0000256" key="4">
    <source>
        <dbReference type="SAM" id="Coils"/>
    </source>
</evidence>
<evidence type="ECO:0000256" key="3">
    <source>
        <dbReference type="PROSITE-ProRule" id="PRU00325"/>
    </source>
</evidence>
<dbReference type="Pfam" id="PF00505">
    <property type="entry name" value="HMG_box"/>
    <property type="match status" value="2"/>
</dbReference>
<dbReference type="InterPro" id="IPR009071">
    <property type="entry name" value="HMG_box_dom"/>
</dbReference>
<dbReference type="PROSITE" id="PS50966">
    <property type="entry name" value="ZF_SWIM"/>
    <property type="match status" value="1"/>
</dbReference>
<dbReference type="PANTHER" id="PTHR48112">
    <property type="entry name" value="HIGH MOBILITY GROUP PROTEIN DSP1"/>
    <property type="match status" value="1"/>
</dbReference>
<keyword evidence="2" id="KW-0539">Nucleus</keyword>
<accession>A0A2B4S0P0</accession>
<dbReference type="EMBL" id="LSMT01000181">
    <property type="protein sequence ID" value="PFX24264.1"/>
    <property type="molecule type" value="Genomic_DNA"/>
</dbReference>
<comment type="caution">
    <text evidence="8">The sequence shown here is derived from an EMBL/GenBank/DDBJ whole genome shotgun (WGS) entry which is preliminary data.</text>
</comment>
<keyword evidence="3" id="KW-0479">Metal-binding</keyword>
<name>A0A2B4S0P0_STYPI</name>
<dbReference type="SUPFAM" id="SSF68906">
    <property type="entry name" value="SAP domain"/>
    <property type="match status" value="1"/>
</dbReference>
<gene>
    <name evidence="8" type="primary">TFAM</name>
    <name evidence="8" type="ORF">AWC38_SpisGene11146</name>
</gene>
<sequence length="718" mass="81896">MLAKVRFFRSPVALVQESLLFRQVYVPQMILTYEFASKKELQVKIKRPPTAYQLFASANREQLVKLNPDRPKQEITKALHDRWREMSEEEKNPYKEDHDKQMDLYKAPLEKLPKKPPGVFGLFVKENYSRITSGLSPGSTAPDAMRELSNEWNSMSDDDKEQLKQKYENLVEEYNKQILTFEQNLTDEERAFLLQKRREEMRTLAKKKRKLLNVGKPKLPPGPFVRFMLNSLGKVESESPVERLKILGQRWQQLSDEEKEVYIEEYRLARENLCQLRQVSNCAGKKSWETWKEKILFPPYCPFRGCAGDWVKLGVAKRHGAVLGDAVSKMADENTKVQLVKSDIPGAELPKPAEFCTVAILKRWLSCRGAKVSGNRKDLIKRVNDYINNGLSNNLVDPDGGVNVQKKRLKLGLIQEVNPTCNAEFPADGFQVGISCVPRIGYNHIWKYLIEDVEFKKQLSVEKPIVKGYNFFKSGKVLGLYSKSENGLVYVKSQVQPSYSKGGSVYAVKIIIHANSEIQKAFCPCPAGNDGRCNHLAASLFAMEDIFNKTVNMKETDTDQLPCTSKPCTWNVPKKRKQEPSTIQGVNFQKHVYGKESKAPRAPTPPVAVSQSVNDFESIFEKIKNTETKTGKKIGLSYIIPHTLPEKELLPPSEPESINRTPAKWEVVSPVKDAPLSMSDIEQKALRAKERLFDSVNDIKESNFFACFSFCVFYLFKN</sequence>
<evidence type="ECO:0000259" key="6">
    <source>
        <dbReference type="PROSITE" id="PS50800"/>
    </source>
</evidence>
<feature type="domain" description="SWIM-type" evidence="7">
    <location>
        <begin position="508"/>
        <end position="544"/>
    </location>
</feature>
<evidence type="ECO:0000259" key="7">
    <source>
        <dbReference type="PROSITE" id="PS50966"/>
    </source>
</evidence>
<dbReference type="STRING" id="50429.A0A2B4S0P0"/>
<feature type="coiled-coil region" evidence="4">
    <location>
        <begin position="153"/>
        <end position="191"/>
    </location>
</feature>